<dbReference type="AlphaFoldDB" id="A0A8S4D5Y7"/>
<name>A0A8S4D5Y7_PLUXY</name>
<feature type="signal peptide" evidence="1">
    <location>
        <begin position="1"/>
        <end position="26"/>
    </location>
</feature>
<accession>A0A8S4D5Y7</accession>
<evidence type="ECO:0000313" key="3">
    <source>
        <dbReference type="Proteomes" id="UP000653454"/>
    </source>
</evidence>
<organism evidence="2 3">
    <name type="scientific">Plutella xylostella</name>
    <name type="common">Diamondback moth</name>
    <name type="synonym">Plutella maculipennis</name>
    <dbReference type="NCBI Taxonomy" id="51655"/>
    <lineage>
        <taxon>Eukaryota</taxon>
        <taxon>Metazoa</taxon>
        <taxon>Ecdysozoa</taxon>
        <taxon>Arthropoda</taxon>
        <taxon>Hexapoda</taxon>
        <taxon>Insecta</taxon>
        <taxon>Pterygota</taxon>
        <taxon>Neoptera</taxon>
        <taxon>Endopterygota</taxon>
        <taxon>Lepidoptera</taxon>
        <taxon>Glossata</taxon>
        <taxon>Ditrysia</taxon>
        <taxon>Yponomeutoidea</taxon>
        <taxon>Plutellidae</taxon>
        <taxon>Plutella</taxon>
    </lineage>
</organism>
<protein>
    <submittedName>
        <fullName evidence="2">(diamondback moth) hypothetical protein</fullName>
    </submittedName>
</protein>
<evidence type="ECO:0000313" key="2">
    <source>
        <dbReference type="EMBL" id="CAG9090328.1"/>
    </source>
</evidence>
<evidence type="ECO:0000256" key="1">
    <source>
        <dbReference type="SAM" id="SignalP"/>
    </source>
</evidence>
<dbReference type="SUPFAM" id="SSF57184">
    <property type="entry name" value="Growth factor receptor domain"/>
    <property type="match status" value="1"/>
</dbReference>
<comment type="caution">
    <text evidence="2">The sequence shown here is derived from an EMBL/GenBank/DDBJ whole genome shotgun (WGS) entry which is preliminary data.</text>
</comment>
<proteinExistence type="predicted"/>
<sequence length="249" mass="28036">MQSQNNMKRYLVFSVITLTVVSTTYGHSVSANVPECRDGEEWVNQECRKINKNVIVVPPNCAPGQVLINGQCRDIWRQGINKPNVIDVPDNCGPNQKLINGQCRDIWRHSVNVQNIIHVPDNCPPGQQLINGICRDIWFRNIDVQNVVTVPPNCPVGQEWINGQCRDVWPRTQPTVPKEDGGDFTSTNGEKIIGQQETLHDLINEPWKVINLNEPTVDIKIKNVINVPNQCPSGFRPDAHGICRPIWTA</sequence>
<feature type="chain" id="PRO_5035928772" evidence="1">
    <location>
        <begin position="27"/>
        <end position="249"/>
    </location>
</feature>
<reference evidence="2" key="1">
    <citation type="submission" date="2020-11" db="EMBL/GenBank/DDBJ databases">
        <authorList>
            <person name="Whiteford S."/>
        </authorList>
    </citation>
    <scope>NUCLEOTIDE SEQUENCE</scope>
</reference>
<keyword evidence="1" id="KW-0732">Signal</keyword>
<dbReference type="EMBL" id="CAJHNJ030000002">
    <property type="protein sequence ID" value="CAG9090328.1"/>
    <property type="molecule type" value="Genomic_DNA"/>
</dbReference>
<dbReference type="InterPro" id="IPR009030">
    <property type="entry name" value="Growth_fac_rcpt_cys_sf"/>
</dbReference>
<keyword evidence="3" id="KW-1185">Reference proteome</keyword>
<gene>
    <name evidence="2" type="ORF">PLXY2_LOCUS751</name>
</gene>
<dbReference type="Proteomes" id="UP000653454">
    <property type="component" value="Unassembled WGS sequence"/>
</dbReference>